<dbReference type="InterPro" id="IPR052740">
    <property type="entry name" value="CE4"/>
</dbReference>
<dbReference type="InterPro" id="IPR011330">
    <property type="entry name" value="Glyco_hydro/deAcase_b/a-brl"/>
</dbReference>
<organism evidence="1 2">
    <name type="scientific">Elysia crispata</name>
    <name type="common">lettuce slug</name>
    <dbReference type="NCBI Taxonomy" id="231223"/>
    <lineage>
        <taxon>Eukaryota</taxon>
        <taxon>Metazoa</taxon>
        <taxon>Spiralia</taxon>
        <taxon>Lophotrochozoa</taxon>
        <taxon>Mollusca</taxon>
        <taxon>Gastropoda</taxon>
        <taxon>Heterobranchia</taxon>
        <taxon>Euthyneura</taxon>
        <taxon>Panpulmonata</taxon>
        <taxon>Sacoglossa</taxon>
        <taxon>Placobranchoidea</taxon>
        <taxon>Plakobranchidae</taxon>
        <taxon>Elysia</taxon>
    </lineage>
</organism>
<dbReference type="PANTHER" id="PTHR45985">
    <property type="match status" value="1"/>
</dbReference>
<protein>
    <recommendedName>
        <fullName evidence="3">NodB homology domain-containing protein</fullName>
    </recommendedName>
</protein>
<dbReference type="Proteomes" id="UP001283361">
    <property type="component" value="Unassembled WGS sequence"/>
</dbReference>
<sequence>MAPGGFDTGDIPQIILVSFQYGVSSANVDKYTQLLEGIVNPNQCPVRGSFFVTQTNTQFQVVRQLVDRGHEAGVSSMGVATPTTVAEWAGNFTEVKKALVQAGVSKDKVVGVRAPELKFGGTNQVLGMRSKDLNLQYDSSCLNTQFDQGNYLWPFTFDYGQGIPDCTAGSKLNGSFPGVWEFPIADLRFKGVRCASPSGCSPFIKTEKDAYDLFFNAFTQHYNQRTRPPFVMFIDPAWLTDDKQAKGTNQFLQFVGAAYEDTWIITTQQALAWIMDPVPASKVTKFEPWGCQANERKV</sequence>
<name>A0AAE1CLI2_9GAST</name>
<dbReference type="AlphaFoldDB" id="A0AAE1CLI2"/>
<proteinExistence type="predicted"/>
<evidence type="ECO:0008006" key="3">
    <source>
        <dbReference type="Google" id="ProtNLM"/>
    </source>
</evidence>
<evidence type="ECO:0000313" key="2">
    <source>
        <dbReference type="Proteomes" id="UP001283361"/>
    </source>
</evidence>
<dbReference type="PANTHER" id="PTHR45985:SF3">
    <property type="entry name" value="CHITIN DEACETYLASE-LIKE 4"/>
    <property type="match status" value="1"/>
</dbReference>
<accession>A0AAE1CLI2</accession>
<dbReference type="EMBL" id="JAWDGP010007660">
    <property type="protein sequence ID" value="KAK3709459.1"/>
    <property type="molecule type" value="Genomic_DNA"/>
</dbReference>
<keyword evidence="2" id="KW-1185">Reference proteome</keyword>
<evidence type="ECO:0000313" key="1">
    <source>
        <dbReference type="EMBL" id="KAK3709459.1"/>
    </source>
</evidence>
<comment type="caution">
    <text evidence="1">The sequence shown here is derived from an EMBL/GenBank/DDBJ whole genome shotgun (WGS) entry which is preliminary data.</text>
</comment>
<dbReference type="GO" id="GO:0005975">
    <property type="term" value="P:carbohydrate metabolic process"/>
    <property type="evidence" value="ECO:0007669"/>
    <property type="project" value="InterPro"/>
</dbReference>
<dbReference type="Gene3D" id="3.20.20.370">
    <property type="entry name" value="Glycoside hydrolase/deacetylase"/>
    <property type="match status" value="1"/>
</dbReference>
<dbReference type="SUPFAM" id="SSF88713">
    <property type="entry name" value="Glycoside hydrolase/deacetylase"/>
    <property type="match status" value="1"/>
</dbReference>
<reference evidence="1" key="1">
    <citation type="journal article" date="2023" name="G3 (Bethesda)">
        <title>A reference genome for the long-term kleptoplast-retaining sea slug Elysia crispata morphotype clarki.</title>
        <authorList>
            <person name="Eastman K.E."/>
            <person name="Pendleton A.L."/>
            <person name="Shaikh M.A."/>
            <person name="Suttiyut T."/>
            <person name="Ogas R."/>
            <person name="Tomko P."/>
            <person name="Gavelis G."/>
            <person name="Widhalm J.R."/>
            <person name="Wisecaver J.H."/>
        </authorList>
    </citation>
    <scope>NUCLEOTIDE SEQUENCE</scope>
    <source>
        <strain evidence="1">ECLA1</strain>
    </source>
</reference>
<gene>
    <name evidence="1" type="ORF">RRG08_017242</name>
</gene>